<reference evidence="4" key="1">
    <citation type="journal article" date="2019" name="G3 (Bethesda)">
        <title>Genome Assemblies of Two Rare Opportunistic Yeast Pathogens: Diutina rugosa (syn. Candida rugosa) and Trichomonascus ciferrii (syn. Candida ciferrii).</title>
        <authorList>
            <person name="Mixao V."/>
            <person name="Saus E."/>
            <person name="Hansen A.P."/>
            <person name="Lass-Florl C."/>
            <person name="Gabaldon T."/>
        </authorList>
    </citation>
    <scope>NUCLEOTIDE SEQUENCE</scope>
    <source>
        <strain evidence="4">CBS 4856</strain>
    </source>
</reference>
<comment type="caution">
    <text evidence="4">The sequence shown here is derived from an EMBL/GenBank/DDBJ whole genome shotgun (WGS) entry which is preliminary data.</text>
</comment>
<dbReference type="GO" id="GO:0016491">
    <property type="term" value="F:oxidoreductase activity"/>
    <property type="evidence" value="ECO:0007669"/>
    <property type="project" value="UniProtKB-KW"/>
</dbReference>
<keyword evidence="2" id="KW-0560">Oxidoreductase</keyword>
<dbReference type="VEuPathDB" id="FungiDB:TRICI_004536"/>
<sequence length="308" mass="33909">MVSEKVSVAVVGLTGALGQDMLKALVASPAVQRPIRAVTRDISAASKKQLPEGITLYEASFDNAAAMKKALDGVDTVIDLTAADLPSKPLVDVAVEAGVKLYLPSEYGCTFKDTKYPNTFKAKKETADYARSRGLKTVQIQTGLFSEWNLTKPYLFGIIPEEKIYKKIEDGNMRMTITFIEDVCRAVVELIQLDPTEIPDELFIEGDTITPNELVELWELYNKDKLTTIQVTKEDIDKEATEADSQPDGGGFEGFANVILATCSIGDIDHSRNNHNNLVNPGEKNFLWKKIEGKNVESYLTGKIPAPF</sequence>
<keyword evidence="5" id="KW-1185">Reference proteome</keyword>
<evidence type="ECO:0000313" key="4">
    <source>
        <dbReference type="EMBL" id="KAA8909370.1"/>
    </source>
</evidence>
<protein>
    <recommendedName>
        <fullName evidence="3">NmrA-like domain-containing protein</fullName>
    </recommendedName>
</protein>
<evidence type="ECO:0000259" key="3">
    <source>
        <dbReference type="Pfam" id="PF05368"/>
    </source>
</evidence>
<dbReference type="AlphaFoldDB" id="A0A642V0T4"/>
<organism evidence="4 5">
    <name type="scientific">Trichomonascus ciferrii</name>
    <dbReference type="NCBI Taxonomy" id="44093"/>
    <lineage>
        <taxon>Eukaryota</taxon>
        <taxon>Fungi</taxon>
        <taxon>Dikarya</taxon>
        <taxon>Ascomycota</taxon>
        <taxon>Saccharomycotina</taxon>
        <taxon>Dipodascomycetes</taxon>
        <taxon>Dipodascales</taxon>
        <taxon>Trichomonascaceae</taxon>
        <taxon>Trichomonascus</taxon>
        <taxon>Trichomonascus ciferrii complex</taxon>
    </lineage>
</organism>
<keyword evidence="1" id="KW-0521">NADP</keyword>
<dbReference type="SUPFAM" id="SSF51735">
    <property type="entry name" value="NAD(P)-binding Rossmann-fold domains"/>
    <property type="match status" value="1"/>
</dbReference>
<dbReference type="EMBL" id="SWFS01000342">
    <property type="protein sequence ID" value="KAA8909370.1"/>
    <property type="molecule type" value="Genomic_DNA"/>
</dbReference>
<dbReference type="Gene3D" id="3.90.25.10">
    <property type="entry name" value="UDP-galactose 4-epimerase, domain 1"/>
    <property type="match status" value="1"/>
</dbReference>
<dbReference type="InterPro" id="IPR008030">
    <property type="entry name" value="NmrA-like"/>
</dbReference>
<dbReference type="InterPro" id="IPR036291">
    <property type="entry name" value="NAD(P)-bd_dom_sf"/>
</dbReference>
<feature type="domain" description="NmrA-like" evidence="3">
    <location>
        <begin position="5"/>
        <end position="236"/>
    </location>
</feature>
<dbReference type="Proteomes" id="UP000761534">
    <property type="component" value="Unassembled WGS sequence"/>
</dbReference>
<dbReference type="Pfam" id="PF05368">
    <property type="entry name" value="NmrA"/>
    <property type="match status" value="1"/>
</dbReference>
<gene>
    <name evidence="4" type="ORF">TRICI_004536</name>
</gene>
<accession>A0A642V0T4</accession>
<evidence type="ECO:0000256" key="2">
    <source>
        <dbReference type="ARBA" id="ARBA00023002"/>
    </source>
</evidence>
<evidence type="ECO:0000256" key="1">
    <source>
        <dbReference type="ARBA" id="ARBA00022857"/>
    </source>
</evidence>
<name>A0A642V0T4_9ASCO</name>
<dbReference type="OrthoDB" id="9974981at2759"/>
<proteinExistence type="predicted"/>
<dbReference type="Gene3D" id="3.40.50.720">
    <property type="entry name" value="NAD(P)-binding Rossmann-like Domain"/>
    <property type="match status" value="1"/>
</dbReference>
<dbReference type="PANTHER" id="PTHR47706">
    <property type="entry name" value="NMRA-LIKE FAMILY PROTEIN"/>
    <property type="match status" value="1"/>
</dbReference>
<dbReference type="PANTHER" id="PTHR47706:SF9">
    <property type="entry name" value="NMRA-LIKE DOMAIN-CONTAINING PROTEIN-RELATED"/>
    <property type="match status" value="1"/>
</dbReference>
<evidence type="ECO:0000313" key="5">
    <source>
        <dbReference type="Proteomes" id="UP000761534"/>
    </source>
</evidence>
<dbReference type="InterPro" id="IPR051609">
    <property type="entry name" value="NmrA/Isoflavone_reductase-like"/>
</dbReference>